<keyword evidence="4" id="KW-0238">DNA-binding</keyword>
<dbReference type="GO" id="GO:0005524">
    <property type="term" value="F:ATP binding"/>
    <property type="evidence" value="ECO:0007669"/>
    <property type="project" value="UniProtKB-UniRule"/>
</dbReference>
<dbReference type="InterPro" id="IPR041027">
    <property type="entry name" value="FtsK_alpha"/>
</dbReference>
<comment type="caution">
    <text evidence="9">The sequence shown here is derived from an EMBL/GenBank/DDBJ whole genome shotgun (WGS) entry which is preliminary data.</text>
</comment>
<evidence type="ECO:0000256" key="7">
    <source>
        <dbReference type="SAM" id="Phobius"/>
    </source>
</evidence>
<feature type="domain" description="FtsK" evidence="8">
    <location>
        <begin position="570"/>
        <end position="762"/>
    </location>
</feature>
<feature type="transmembrane region" description="Helical" evidence="7">
    <location>
        <begin position="58"/>
        <end position="82"/>
    </location>
</feature>
<dbReference type="Gene3D" id="3.40.50.300">
    <property type="entry name" value="P-loop containing nucleotide triphosphate hydrolases"/>
    <property type="match status" value="1"/>
</dbReference>
<keyword evidence="7" id="KW-0472">Membrane</keyword>
<evidence type="ECO:0000256" key="5">
    <source>
        <dbReference type="PROSITE-ProRule" id="PRU00289"/>
    </source>
</evidence>
<dbReference type="PANTHER" id="PTHR22683">
    <property type="entry name" value="SPORULATION PROTEIN RELATED"/>
    <property type="match status" value="1"/>
</dbReference>
<dbReference type="InterPro" id="IPR050206">
    <property type="entry name" value="FtsK/SpoIIIE/SftA"/>
</dbReference>
<evidence type="ECO:0000256" key="6">
    <source>
        <dbReference type="SAM" id="MobiDB-lite"/>
    </source>
</evidence>
<name>A0A9X8UHX1_9FIRM</name>
<dbReference type="InterPro" id="IPR002543">
    <property type="entry name" value="FtsK_dom"/>
</dbReference>
<dbReference type="AlphaFoldDB" id="A0A9X8UHX1"/>
<accession>A0A9X8UHX1</accession>
<dbReference type="PANTHER" id="PTHR22683:SF41">
    <property type="entry name" value="DNA TRANSLOCASE FTSK"/>
    <property type="match status" value="1"/>
</dbReference>
<dbReference type="SMART" id="SM00843">
    <property type="entry name" value="Ftsk_gamma"/>
    <property type="match status" value="1"/>
</dbReference>
<dbReference type="Gene3D" id="3.30.980.40">
    <property type="match status" value="1"/>
</dbReference>
<keyword evidence="7" id="KW-1133">Transmembrane helix</keyword>
<keyword evidence="10" id="KW-1185">Reference proteome</keyword>
<dbReference type="CDD" id="cd01127">
    <property type="entry name" value="TrwB_TraG_TraD_VirD4"/>
    <property type="match status" value="1"/>
</dbReference>
<protein>
    <submittedName>
        <fullName evidence="9">S-DNA-T family DNA segregation ATPase FtsK/SpoIIIE</fullName>
    </submittedName>
</protein>
<comment type="similarity">
    <text evidence="1">Belongs to the FtsK/SpoIIIE/SftA family.</text>
</comment>
<dbReference type="Gene3D" id="1.10.10.10">
    <property type="entry name" value="Winged helix-like DNA-binding domain superfamily/Winged helix DNA-binding domain"/>
    <property type="match status" value="1"/>
</dbReference>
<evidence type="ECO:0000313" key="10">
    <source>
        <dbReference type="Proteomes" id="UP000294682"/>
    </source>
</evidence>
<feature type="region of interest" description="Disordered" evidence="6">
    <location>
        <begin position="367"/>
        <end position="399"/>
    </location>
</feature>
<dbReference type="GO" id="GO:0016020">
    <property type="term" value="C:membrane"/>
    <property type="evidence" value="ECO:0007669"/>
    <property type="project" value="UniProtKB-SubCell"/>
</dbReference>
<keyword evidence="7" id="KW-0812">Transmembrane</keyword>
<evidence type="ECO:0000256" key="3">
    <source>
        <dbReference type="ARBA" id="ARBA00022840"/>
    </source>
</evidence>
<dbReference type="SMART" id="SM00382">
    <property type="entry name" value="AAA"/>
    <property type="match status" value="1"/>
</dbReference>
<evidence type="ECO:0000259" key="8">
    <source>
        <dbReference type="PROSITE" id="PS50901"/>
    </source>
</evidence>
<dbReference type="Proteomes" id="UP000294682">
    <property type="component" value="Unassembled WGS sequence"/>
</dbReference>
<feature type="transmembrane region" description="Helical" evidence="7">
    <location>
        <begin position="160"/>
        <end position="182"/>
    </location>
</feature>
<dbReference type="Pfam" id="PF01580">
    <property type="entry name" value="FtsK_SpoIIIE"/>
    <property type="match status" value="1"/>
</dbReference>
<feature type="transmembrane region" description="Helical" evidence="7">
    <location>
        <begin position="94"/>
        <end position="113"/>
    </location>
</feature>
<reference evidence="9 10" key="1">
    <citation type="submission" date="2019-03" db="EMBL/GenBank/DDBJ databases">
        <title>Genomic Encyclopedia of Type Strains, Phase IV (KMG-IV): sequencing the most valuable type-strain genomes for metagenomic binning, comparative biology and taxonomic classification.</title>
        <authorList>
            <person name="Goeker M."/>
        </authorList>
    </citation>
    <scope>NUCLEOTIDE SEQUENCE [LARGE SCALE GENOMIC DNA]</scope>
    <source>
        <strain evidence="9 10">DSM 100433</strain>
    </source>
</reference>
<dbReference type="InterPro" id="IPR036390">
    <property type="entry name" value="WH_DNA-bd_sf"/>
</dbReference>
<proteinExistence type="inferred from homology"/>
<sequence length="920" mass="99426">MAARKTPAQKAAETRKQKQEMSRAKQQVCAIVLFAIGIFLGALSVIEGDNFWRVLHDTLYGLFGFAGILIAPAFIYIAVMATLDKPIGKLGHKVWQSVALIVLVSTAVQIFSYGPLKEQGLWNKIKELFAQGVLLNGGGLVSGLIGQPLVSLCGESGAKVIVVLLIFVFVMIFTGGTLIGLFRGAMKPVQKIGETYTERIQERQSAPDATPPSPGKGRFNVDIPLDGDQPAASRGEPKAAGPFPPAPDMEPSLPWQDAAVPAAAADEGAGAQGSFARKSLERLEQQQEAKATLLGASRPGRFEFDIQLDGDLDDVRTDELPEEPDLEDISQDEVGEDTVLHFRQSAPAAGEDKPQSTDDVINEILRRSANGEEILEGEELPRHGEPEEENAPPEGAKKDPVERKLEAGLSAVSAEVAAKGANERFAEEFGSPKEYAYPPVSLLSEPKRKKDDLDAEELKANAQRLVDTLKSFGVQTRIIDIAKGPAVTRYELQPSAGVKISKITSLADDIALNLASAGVRIEAPIPNKPAVGIEVPNKNVSMVHIREIIDSNEFVDAKSPLTMALGRDLSGRVTVADISKMPHMLIAGATGSGKSVCINSIIISLLYKSSPEEVKLLMVDPKVVELGVYNGIPHLLVPVVTDPKKAAGALAWAVNEMLQRYKMFADNSVRDISGFNRLAQTREELSPMPQIVIIIDELADLMMAAPNEVEDYICRLAQMARAAGMHLVIATQRPSVDVITGVIKANIPSRIAFAVSSSVDSRTILDMGGAEKLLGRGDMLFYPVGAAKPIRVQGCFVSDQEVDKVVGFVKSSGEEHAYDEEVMQEIERQAVSEKSGSSGDGGGFDEEDEMLPAAIECVIEMGQASTSMLQRKLKLGYARAARIIDELEQKGVVGPFEGSKPRQVLITREQWYEMKLNQEE</sequence>
<evidence type="ECO:0000256" key="1">
    <source>
        <dbReference type="ARBA" id="ARBA00006474"/>
    </source>
</evidence>
<dbReference type="InterPro" id="IPR018541">
    <property type="entry name" value="Ftsk_gamma"/>
</dbReference>
<feature type="region of interest" description="Disordered" evidence="6">
    <location>
        <begin position="200"/>
        <end position="254"/>
    </location>
</feature>
<organism evidence="9 10">
    <name type="scientific">Harryflintia acetispora</name>
    <dbReference type="NCBI Taxonomy" id="1849041"/>
    <lineage>
        <taxon>Bacteria</taxon>
        <taxon>Bacillati</taxon>
        <taxon>Bacillota</taxon>
        <taxon>Clostridia</taxon>
        <taxon>Eubacteriales</taxon>
        <taxon>Oscillospiraceae</taxon>
        <taxon>Harryflintia</taxon>
    </lineage>
</organism>
<dbReference type="EMBL" id="SLUK01000010">
    <property type="protein sequence ID" value="TCL42446.1"/>
    <property type="molecule type" value="Genomic_DNA"/>
</dbReference>
<dbReference type="SUPFAM" id="SSF46785">
    <property type="entry name" value="Winged helix' DNA-binding domain"/>
    <property type="match status" value="1"/>
</dbReference>
<dbReference type="Pfam" id="PF17854">
    <property type="entry name" value="FtsK_alpha"/>
    <property type="match status" value="1"/>
</dbReference>
<keyword evidence="2 5" id="KW-0547">Nucleotide-binding</keyword>
<dbReference type="PROSITE" id="PS50901">
    <property type="entry name" value="FTSK"/>
    <property type="match status" value="1"/>
</dbReference>
<dbReference type="InterPro" id="IPR036388">
    <property type="entry name" value="WH-like_DNA-bd_sf"/>
</dbReference>
<dbReference type="RefSeq" id="WP_286170858.1">
    <property type="nucleotide sequence ID" value="NZ_SLUK01000010.1"/>
</dbReference>
<dbReference type="SUPFAM" id="SSF52540">
    <property type="entry name" value="P-loop containing nucleoside triphosphate hydrolases"/>
    <property type="match status" value="1"/>
</dbReference>
<keyword evidence="3 5" id="KW-0067">ATP-binding</keyword>
<feature type="transmembrane region" description="Helical" evidence="7">
    <location>
        <begin position="133"/>
        <end position="153"/>
    </location>
</feature>
<feature type="binding site" evidence="5">
    <location>
        <begin position="588"/>
        <end position="595"/>
    </location>
    <ligand>
        <name>ATP</name>
        <dbReference type="ChEBI" id="CHEBI:30616"/>
    </ligand>
</feature>
<evidence type="ECO:0000256" key="2">
    <source>
        <dbReference type="ARBA" id="ARBA00022741"/>
    </source>
</evidence>
<evidence type="ECO:0000313" key="9">
    <source>
        <dbReference type="EMBL" id="TCL42446.1"/>
    </source>
</evidence>
<dbReference type="GO" id="GO:0003677">
    <property type="term" value="F:DNA binding"/>
    <property type="evidence" value="ECO:0007669"/>
    <property type="project" value="UniProtKB-KW"/>
</dbReference>
<evidence type="ECO:0000256" key="4">
    <source>
        <dbReference type="ARBA" id="ARBA00023125"/>
    </source>
</evidence>
<dbReference type="InterPro" id="IPR027417">
    <property type="entry name" value="P-loop_NTPase"/>
</dbReference>
<dbReference type="InterPro" id="IPR003593">
    <property type="entry name" value="AAA+_ATPase"/>
</dbReference>
<dbReference type="Pfam" id="PF09397">
    <property type="entry name" value="FtsK_gamma"/>
    <property type="match status" value="1"/>
</dbReference>
<gene>
    <name evidence="9" type="ORF">EDD78_11072</name>
</gene>
<feature type="transmembrane region" description="Helical" evidence="7">
    <location>
        <begin position="28"/>
        <end position="46"/>
    </location>
</feature>